<protein>
    <recommendedName>
        <fullName evidence="3">Helix-turn-helix domain-containing protein</fullName>
    </recommendedName>
</protein>
<evidence type="ECO:0000313" key="1">
    <source>
        <dbReference type="EMBL" id="KAB0682030.1"/>
    </source>
</evidence>
<evidence type="ECO:0008006" key="3">
    <source>
        <dbReference type="Google" id="ProtNLM"/>
    </source>
</evidence>
<reference evidence="1 2" key="1">
    <citation type="submission" date="2019-09" db="EMBL/GenBank/DDBJ databases">
        <title>YIM 132180 draft genome.</title>
        <authorList>
            <person name="Zhang K."/>
        </authorList>
    </citation>
    <scope>NUCLEOTIDE SEQUENCE [LARGE SCALE GENOMIC DNA]</scope>
    <source>
        <strain evidence="1 2">YIM 132180</strain>
    </source>
</reference>
<keyword evidence="2" id="KW-1185">Reference proteome</keyword>
<dbReference type="EMBL" id="VZDO01000002">
    <property type="protein sequence ID" value="KAB0682030.1"/>
    <property type="molecule type" value="Genomic_DNA"/>
</dbReference>
<proteinExistence type="predicted"/>
<name>A0A7V7TY62_9HYPH</name>
<dbReference type="Proteomes" id="UP000432089">
    <property type="component" value="Unassembled WGS sequence"/>
</dbReference>
<gene>
    <name evidence="1" type="ORF">F6X38_04295</name>
</gene>
<accession>A0A7V7TY62</accession>
<dbReference type="AlphaFoldDB" id="A0A7V7TY62"/>
<sequence length="86" mass="9412">MRPGDVASVPRLSLSRAELAQAIGVSPNSIDEMVREGLLPRARRWHTRKLWITAEVAAYISEWPVDGATGEVAAPDQGEDDWRASA</sequence>
<evidence type="ECO:0000313" key="2">
    <source>
        <dbReference type="Proteomes" id="UP000432089"/>
    </source>
</evidence>
<comment type="caution">
    <text evidence="1">The sequence shown here is derived from an EMBL/GenBank/DDBJ whole genome shotgun (WGS) entry which is preliminary data.</text>
</comment>
<organism evidence="1 2">
    <name type="scientific">Plantimonas leprariae</name>
    <dbReference type="NCBI Taxonomy" id="2615207"/>
    <lineage>
        <taxon>Bacteria</taxon>
        <taxon>Pseudomonadati</taxon>
        <taxon>Pseudomonadota</taxon>
        <taxon>Alphaproteobacteria</taxon>
        <taxon>Hyphomicrobiales</taxon>
        <taxon>Aurantimonadaceae</taxon>
        <taxon>Plantimonas</taxon>
    </lineage>
</organism>
<dbReference type="RefSeq" id="WP_150968290.1">
    <property type="nucleotide sequence ID" value="NZ_VZDO01000002.1"/>
</dbReference>